<evidence type="ECO:0000259" key="3">
    <source>
        <dbReference type="PROSITE" id="PS50977"/>
    </source>
</evidence>
<dbReference type="GO" id="GO:0000976">
    <property type="term" value="F:transcription cis-regulatory region binding"/>
    <property type="evidence" value="ECO:0007669"/>
    <property type="project" value="TreeGrafter"/>
</dbReference>
<dbReference type="Pfam" id="PF00440">
    <property type="entry name" value="TetR_N"/>
    <property type="match status" value="2"/>
</dbReference>
<feature type="domain" description="HTH tetR-type" evidence="3">
    <location>
        <begin position="13"/>
        <end position="73"/>
    </location>
</feature>
<evidence type="ECO:0000313" key="5">
    <source>
        <dbReference type="Proteomes" id="UP001432128"/>
    </source>
</evidence>
<dbReference type="InterPro" id="IPR050109">
    <property type="entry name" value="HTH-type_TetR-like_transc_reg"/>
</dbReference>
<dbReference type="InterPro" id="IPR023772">
    <property type="entry name" value="DNA-bd_HTH_TetR-type_CS"/>
</dbReference>
<dbReference type="Gene3D" id="1.10.10.60">
    <property type="entry name" value="Homeodomain-like"/>
    <property type="match status" value="2"/>
</dbReference>
<accession>A0AAU4JWZ8</accession>
<dbReference type="InterPro" id="IPR001647">
    <property type="entry name" value="HTH_TetR"/>
</dbReference>
<evidence type="ECO:0000256" key="2">
    <source>
        <dbReference type="PROSITE-ProRule" id="PRU00335"/>
    </source>
</evidence>
<reference evidence="4 5" key="1">
    <citation type="submission" date="2022-10" db="EMBL/GenBank/DDBJ databases">
        <title>The complete genomes of actinobacterial strains from the NBC collection.</title>
        <authorList>
            <person name="Joergensen T.S."/>
            <person name="Alvarez Arevalo M."/>
            <person name="Sterndorff E.B."/>
            <person name="Faurdal D."/>
            <person name="Vuksanovic O."/>
            <person name="Mourched A.-S."/>
            <person name="Charusanti P."/>
            <person name="Shaw S."/>
            <person name="Blin K."/>
            <person name="Weber T."/>
        </authorList>
    </citation>
    <scope>NUCLEOTIDE SEQUENCE [LARGE SCALE GENOMIC DNA]</scope>
    <source>
        <strain evidence="4 5">NBC_00319</strain>
    </source>
</reference>
<dbReference type="GO" id="GO:0003700">
    <property type="term" value="F:DNA-binding transcription factor activity"/>
    <property type="evidence" value="ECO:0007669"/>
    <property type="project" value="TreeGrafter"/>
</dbReference>
<name>A0AAU4JWZ8_9NOCA</name>
<evidence type="ECO:0000313" key="4">
    <source>
        <dbReference type="EMBL" id="WUM18288.1"/>
    </source>
</evidence>
<dbReference type="Gene3D" id="1.10.357.10">
    <property type="entry name" value="Tetracycline Repressor, domain 2"/>
    <property type="match status" value="2"/>
</dbReference>
<dbReference type="SUPFAM" id="SSF46689">
    <property type="entry name" value="Homeodomain-like"/>
    <property type="match status" value="2"/>
</dbReference>
<evidence type="ECO:0000256" key="1">
    <source>
        <dbReference type="ARBA" id="ARBA00023125"/>
    </source>
</evidence>
<dbReference type="PRINTS" id="PR00455">
    <property type="entry name" value="HTHTETR"/>
</dbReference>
<dbReference type="Proteomes" id="UP001432128">
    <property type="component" value="Chromosome"/>
</dbReference>
<organism evidence="4 5">
    <name type="scientific">Williamsia herbipolensis</name>
    <dbReference type="NCBI Taxonomy" id="1603258"/>
    <lineage>
        <taxon>Bacteria</taxon>
        <taxon>Bacillati</taxon>
        <taxon>Actinomycetota</taxon>
        <taxon>Actinomycetes</taxon>
        <taxon>Mycobacteriales</taxon>
        <taxon>Nocardiaceae</taxon>
        <taxon>Williamsia</taxon>
    </lineage>
</organism>
<feature type="domain" description="HTH tetR-type" evidence="3">
    <location>
        <begin position="217"/>
        <end position="277"/>
    </location>
</feature>
<feature type="DNA-binding region" description="H-T-H motif" evidence="2">
    <location>
        <begin position="240"/>
        <end position="259"/>
    </location>
</feature>
<feature type="DNA-binding region" description="H-T-H motif" evidence="2">
    <location>
        <begin position="36"/>
        <end position="55"/>
    </location>
</feature>
<proteinExistence type="predicted"/>
<dbReference type="EMBL" id="CP108021">
    <property type="protein sequence ID" value="WUM18288.1"/>
    <property type="molecule type" value="Genomic_DNA"/>
</dbReference>
<dbReference type="PANTHER" id="PTHR30055:SF237">
    <property type="entry name" value="TRANSCRIPTIONAL REPRESSOR MCE3R"/>
    <property type="match status" value="1"/>
</dbReference>
<dbReference type="PROSITE" id="PS01081">
    <property type="entry name" value="HTH_TETR_1"/>
    <property type="match status" value="1"/>
</dbReference>
<keyword evidence="1 2" id="KW-0238">DNA-binding</keyword>
<sequence length="397" mass="42575">MTATDPPVTRRPADRKSQLVALAAQLFGERGYSHVSVADIAKAAGVTGPSVYRHFADKQALLAAAVLAGVDDLEACTDRALDRADGLAPEDPARLDGLVDSICTMGIRRPDAAVLWRWNGAFLSDDQNREVATRTTAVLARWARALQVGRADLDDRGARQLAWAALSIAGSTSMHATRIPAARAHARLRLLITRVVSVRTADAPLLETGALPGPEPMGRRDEILDASSDLFERRGFGNVGVDEIGEAVGITGPSVYRHFSSKVAILTSIGQRSAARLEAGAMAAHAASRTPHEFLSRLADSYVTVLTATPDLAVAFHNGTVLRDVDARDLLAAQRQYVRRWIELVCEIDPGLPRAEAAVTVHAALSIANDAMRMRRGRDRPELPGQLALMMKGVLGL</sequence>
<dbReference type="RefSeq" id="WP_045821228.1">
    <property type="nucleotide sequence ID" value="NZ_CP108021.1"/>
</dbReference>
<gene>
    <name evidence="4" type="ORF">OG579_11005</name>
</gene>
<dbReference type="KEGG" id="whr:OG579_11005"/>
<keyword evidence="5" id="KW-1185">Reference proteome</keyword>
<dbReference type="AlphaFoldDB" id="A0AAU4JWZ8"/>
<dbReference type="PROSITE" id="PS50977">
    <property type="entry name" value="HTH_TETR_2"/>
    <property type="match status" value="2"/>
</dbReference>
<dbReference type="PANTHER" id="PTHR30055">
    <property type="entry name" value="HTH-TYPE TRANSCRIPTIONAL REGULATOR RUTR"/>
    <property type="match status" value="1"/>
</dbReference>
<dbReference type="InterPro" id="IPR009057">
    <property type="entry name" value="Homeodomain-like_sf"/>
</dbReference>
<protein>
    <submittedName>
        <fullName evidence="4">TetR/AcrR family transcriptional regulator</fullName>
    </submittedName>
</protein>